<dbReference type="Pfam" id="PF13561">
    <property type="entry name" value="adh_short_C2"/>
    <property type="match status" value="1"/>
</dbReference>
<dbReference type="PANTHER" id="PTHR43639:SF5">
    <property type="entry name" value="OXIDOREDUCTASE, SHORT-CHAIN DEHYDROGENASE_REDUCTASE FAMILY (AFU_ORTHOLOGUE AFUA_6G09140)"/>
    <property type="match status" value="1"/>
</dbReference>
<name>A0AA48QWQ4_9TREE</name>
<dbReference type="RefSeq" id="XP_060457697.1">
    <property type="nucleotide sequence ID" value="XM_060601177.1"/>
</dbReference>
<accession>A0AA48QWQ4</accession>
<sequence>MPWGTRQDPHEAGLCDEYCSADIVPAKLCSSAGPNAKQLAGLKGRSTALRDGTGRDGRSAFGYSCPPAPATDSWISDMTWCSSIISYHNLLNTPPDSIMSQRVAIVTGAGSGFGAAIARRFAKDGVAVVVCDINDVGGQEVTDDINAKGGKAIYINCDVSKREPWVKMLAETKKQLGGVNFVINNAGATYKNKPVLETTERDFDLCFDVNMKSVFHSVHVMIPALRETRAGGGPAAIVNVASTAGIMGRPGLTWYAASKAACISCTKNLAIEFGPEQIRFNAICPVFGNTGLKQMFMGETTEDMFIKSIPLGRCSEPEDIANSTVFLCSDEASFLTGVALPVDGGRLA</sequence>
<dbReference type="Gene3D" id="3.40.50.720">
    <property type="entry name" value="NAD(P)-binding Rossmann-like Domain"/>
    <property type="match status" value="1"/>
</dbReference>
<dbReference type="GO" id="GO:0016491">
    <property type="term" value="F:oxidoreductase activity"/>
    <property type="evidence" value="ECO:0007669"/>
    <property type="project" value="UniProtKB-KW"/>
</dbReference>
<evidence type="ECO:0008006" key="4">
    <source>
        <dbReference type="Google" id="ProtNLM"/>
    </source>
</evidence>
<dbReference type="KEGG" id="ccac:CcaHIS019_0500600"/>
<dbReference type="NCBIfam" id="NF005559">
    <property type="entry name" value="PRK07231.1"/>
    <property type="match status" value="1"/>
</dbReference>
<dbReference type="PANTHER" id="PTHR43639">
    <property type="entry name" value="OXIDOREDUCTASE, SHORT-CHAIN DEHYDROGENASE/REDUCTASE FAMILY (AFU_ORTHOLOGUE AFUA_5G02870)"/>
    <property type="match status" value="1"/>
</dbReference>
<protein>
    <recommendedName>
        <fullName evidence="4">NAD(P)-binding protein</fullName>
    </recommendedName>
</protein>
<gene>
    <name evidence="2" type="ORF">CcaverHIS019_0500600</name>
</gene>
<evidence type="ECO:0000256" key="1">
    <source>
        <dbReference type="ARBA" id="ARBA00023002"/>
    </source>
</evidence>
<organism evidence="2 3">
    <name type="scientific">Cutaneotrichosporon cavernicola</name>
    <dbReference type="NCBI Taxonomy" id="279322"/>
    <lineage>
        <taxon>Eukaryota</taxon>
        <taxon>Fungi</taxon>
        <taxon>Dikarya</taxon>
        <taxon>Basidiomycota</taxon>
        <taxon>Agaricomycotina</taxon>
        <taxon>Tremellomycetes</taxon>
        <taxon>Trichosporonales</taxon>
        <taxon>Trichosporonaceae</taxon>
        <taxon>Cutaneotrichosporon</taxon>
    </lineage>
</organism>
<dbReference type="PRINTS" id="PR00080">
    <property type="entry name" value="SDRFAMILY"/>
</dbReference>
<dbReference type="InterPro" id="IPR002347">
    <property type="entry name" value="SDR_fam"/>
</dbReference>
<keyword evidence="1" id="KW-0560">Oxidoreductase</keyword>
<evidence type="ECO:0000313" key="2">
    <source>
        <dbReference type="EMBL" id="BEI92432.1"/>
    </source>
</evidence>
<evidence type="ECO:0000313" key="3">
    <source>
        <dbReference type="Proteomes" id="UP001233271"/>
    </source>
</evidence>
<dbReference type="FunFam" id="3.40.50.720:FF:000084">
    <property type="entry name" value="Short-chain dehydrogenase reductase"/>
    <property type="match status" value="1"/>
</dbReference>
<dbReference type="InterPro" id="IPR036291">
    <property type="entry name" value="NAD(P)-bd_dom_sf"/>
</dbReference>
<dbReference type="PRINTS" id="PR00081">
    <property type="entry name" value="GDHRDH"/>
</dbReference>
<dbReference type="EMBL" id="AP028216">
    <property type="protein sequence ID" value="BEI92432.1"/>
    <property type="molecule type" value="Genomic_DNA"/>
</dbReference>
<keyword evidence="3" id="KW-1185">Reference proteome</keyword>
<reference evidence="2" key="1">
    <citation type="journal article" date="2023" name="BMC Genomics">
        <title>Chromosome-level genome assemblies of Cutaneotrichosporon spp. (Trichosporonales, Basidiomycota) reveal imbalanced evolution between nucleotide sequences and chromosome synteny.</title>
        <authorList>
            <person name="Kobayashi Y."/>
            <person name="Kayamori A."/>
            <person name="Aoki K."/>
            <person name="Shiwa Y."/>
            <person name="Matsutani M."/>
            <person name="Fujita N."/>
            <person name="Sugita T."/>
            <person name="Iwasaki W."/>
            <person name="Tanaka N."/>
            <person name="Takashima M."/>
        </authorList>
    </citation>
    <scope>NUCLEOTIDE SEQUENCE</scope>
    <source>
        <strain evidence="2">HIS019</strain>
    </source>
</reference>
<dbReference type="SUPFAM" id="SSF51735">
    <property type="entry name" value="NAD(P)-binding Rossmann-fold domains"/>
    <property type="match status" value="1"/>
</dbReference>
<dbReference type="GeneID" id="85496302"/>
<dbReference type="Proteomes" id="UP001233271">
    <property type="component" value="Chromosome 5"/>
</dbReference>
<dbReference type="AlphaFoldDB" id="A0AA48QWQ4"/>
<proteinExistence type="predicted"/>